<protein>
    <submittedName>
        <fullName evidence="4">Folate-binding protein</fullName>
    </submittedName>
</protein>
<dbReference type="Proteomes" id="UP000190130">
    <property type="component" value="Unassembled WGS sequence"/>
</dbReference>
<feature type="domain" description="GCVT N-terminal" evidence="2">
    <location>
        <begin position="12"/>
        <end position="106"/>
    </location>
</feature>
<dbReference type="Pfam" id="PF01571">
    <property type="entry name" value="GCV_T"/>
    <property type="match status" value="1"/>
</dbReference>
<reference evidence="4 6" key="1">
    <citation type="submission" date="2015-10" db="EMBL/GenBank/DDBJ databases">
        <title>Draft genome of Bosea thiooxidans.</title>
        <authorList>
            <person name="Wang X."/>
        </authorList>
    </citation>
    <scope>NUCLEOTIDE SEQUENCE [LARGE SCALE GENOMIC DNA]</scope>
    <source>
        <strain evidence="4 6">CGMCC 9174</strain>
    </source>
</reference>
<dbReference type="InterPro" id="IPR045179">
    <property type="entry name" value="YgfZ/GcvT"/>
</dbReference>
<dbReference type="Pfam" id="PF25455">
    <property type="entry name" value="Beta-barrel_CAF17_C"/>
    <property type="match status" value="1"/>
</dbReference>
<feature type="domain" description="CAF17 C-terminal" evidence="3">
    <location>
        <begin position="208"/>
        <end position="263"/>
    </location>
</feature>
<keyword evidence="1" id="KW-0809">Transit peptide</keyword>
<dbReference type="EMBL" id="FUYX01000010">
    <property type="protein sequence ID" value="SKB99748.1"/>
    <property type="molecule type" value="Genomic_DNA"/>
</dbReference>
<evidence type="ECO:0000259" key="2">
    <source>
        <dbReference type="Pfam" id="PF01571"/>
    </source>
</evidence>
<dbReference type="PANTHER" id="PTHR22602">
    <property type="entry name" value="TRANSFERASE CAF17, MITOCHONDRIAL-RELATED"/>
    <property type="match status" value="1"/>
</dbReference>
<dbReference type="GO" id="GO:0016226">
    <property type="term" value="P:iron-sulfur cluster assembly"/>
    <property type="evidence" value="ECO:0007669"/>
    <property type="project" value="TreeGrafter"/>
</dbReference>
<dbReference type="PANTHER" id="PTHR22602:SF0">
    <property type="entry name" value="TRANSFERASE CAF17, MITOCHONDRIAL-RELATED"/>
    <property type="match status" value="1"/>
</dbReference>
<evidence type="ECO:0000313" key="4">
    <source>
        <dbReference type="EMBL" id="KQK29167.1"/>
    </source>
</evidence>
<dbReference type="AlphaFoldDB" id="A0A0Q3I2H0"/>
<sequence>MPATRLIDRGVLRVSGEDARDFLQNLVTCDLDPVTPGRAGYGALLTPQGKIICDFLIVALPPEDGGGFLLDCPLLQAADLMKRLKLYKLRAKVLLEDLTNASAVLASADGAPLPADAGVVYDDPRLPALGQRAIVDAEGAEALASAEPDTYHARRIALGVPAGGRDFPYGDSFPHEALLDQLGGVSFGKGCYIGQEVVSRMQHRGTARTRVVPIVFDGGIVAETGAEATAAGKPLGTIGSGTDGRALAMLRLDRLADAVAAGQEPLGGGLAFHLAEKPGFIRFPFPGEAGFGTTPGAAI</sequence>
<accession>A0A0Q3I2H0</accession>
<evidence type="ECO:0000259" key="3">
    <source>
        <dbReference type="Pfam" id="PF25455"/>
    </source>
</evidence>
<evidence type="ECO:0000313" key="6">
    <source>
        <dbReference type="Proteomes" id="UP000051562"/>
    </source>
</evidence>
<dbReference type="InterPro" id="IPR057460">
    <property type="entry name" value="CAF17_C"/>
</dbReference>
<dbReference type="SUPFAM" id="SSF103025">
    <property type="entry name" value="Folate-binding domain"/>
    <property type="match status" value="1"/>
</dbReference>
<dbReference type="NCBIfam" id="TIGR03317">
    <property type="entry name" value="ygfZ_signature"/>
    <property type="match status" value="1"/>
</dbReference>
<dbReference type="RefSeq" id="WP_055729528.1">
    <property type="nucleotide sequence ID" value="NZ_FUYX01000010.1"/>
</dbReference>
<dbReference type="InterPro" id="IPR027266">
    <property type="entry name" value="TrmE/GcvT-like"/>
</dbReference>
<evidence type="ECO:0000313" key="7">
    <source>
        <dbReference type="Proteomes" id="UP000190130"/>
    </source>
</evidence>
<dbReference type="Gene3D" id="3.30.1360.120">
    <property type="entry name" value="Probable tRNA modification gtpase trme, domain 1"/>
    <property type="match status" value="2"/>
</dbReference>
<dbReference type="STRING" id="53254.SAMN05660750_03514"/>
<keyword evidence="6" id="KW-1185">Reference proteome</keyword>
<dbReference type="OrthoDB" id="9796287at2"/>
<name>A0A0Q3I2H0_9HYPH</name>
<reference evidence="5 7" key="2">
    <citation type="submission" date="2017-02" db="EMBL/GenBank/DDBJ databases">
        <authorList>
            <person name="Peterson S.W."/>
        </authorList>
    </citation>
    <scope>NUCLEOTIDE SEQUENCE [LARGE SCALE GENOMIC DNA]</scope>
    <source>
        <strain evidence="5 7">DSM 9653</strain>
    </source>
</reference>
<proteinExistence type="predicted"/>
<organism evidence="4 6">
    <name type="scientific">Bosea thiooxidans</name>
    <dbReference type="NCBI Taxonomy" id="53254"/>
    <lineage>
        <taxon>Bacteria</taxon>
        <taxon>Pseudomonadati</taxon>
        <taxon>Pseudomonadota</taxon>
        <taxon>Alphaproteobacteria</taxon>
        <taxon>Hyphomicrobiales</taxon>
        <taxon>Boseaceae</taxon>
        <taxon>Bosea</taxon>
    </lineage>
</organism>
<dbReference type="EMBL" id="LMAR01000052">
    <property type="protein sequence ID" value="KQK29167.1"/>
    <property type="molecule type" value="Genomic_DNA"/>
</dbReference>
<gene>
    <name evidence="4" type="ORF">ARD30_19150</name>
    <name evidence="5" type="ORF">SAMN05660750_03514</name>
</gene>
<evidence type="ECO:0000256" key="1">
    <source>
        <dbReference type="ARBA" id="ARBA00022946"/>
    </source>
</evidence>
<dbReference type="InterPro" id="IPR006222">
    <property type="entry name" value="GCVT_N"/>
</dbReference>
<evidence type="ECO:0000313" key="5">
    <source>
        <dbReference type="EMBL" id="SKB99748.1"/>
    </source>
</evidence>
<dbReference type="Proteomes" id="UP000051562">
    <property type="component" value="Unassembled WGS sequence"/>
</dbReference>
<dbReference type="InterPro" id="IPR017703">
    <property type="entry name" value="YgfZ/GCV_T_CS"/>
</dbReference>